<name>A0AAF3EMI1_9BILA</name>
<evidence type="ECO:0000256" key="1">
    <source>
        <dbReference type="SAM" id="MobiDB-lite"/>
    </source>
</evidence>
<feature type="compositionally biased region" description="Basic and acidic residues" evidence="1">
    <location>
        <begin position="131"/>
        <end position="163"/>
    </location>
</feature>
<proteinExistence type="predicted"/>
<sequence>MIIAGSQQLLQHQQAFRIYNEEVEKYTKAQNEDQELKKRLGNILKKASGQVPLPVDNKEVKKKMLLLKKLRSIVEPLSGKEEEDYRSRRRYSPDRSPRDRYRYHCKKREYENDRCRKGDDDTDIWRFNPKHRNDGRKGETSREYRHKEQSRSRSCSEERKKYL</sequence>
<dbReference type="WBParaSite" id="MBELARI_LOCUS15246">
    <property type="protein sequence ID" value="MBELARI_LOCUS15246"/>
    <property type="gene ID" value="MBELARI_LOCUS15246"/>
</dbReference>
<dbReference type="AlphaFoldDB" id="A0AAF3EMI1"/>
<feature type="region of interest" description="Disordered" evidence="1">
    <location>
        <begin position="78"/>
        <end position="163"/>
    </location>
</feature>
<evidence type="ECO:0000313" key="3">
    <source>
        <dbReference type="WBParaSite" id="MBELARI_LOCUS15246"/>
    </source>
</evidence>
<protein>
    <submittedName>
        <fullName evidence="3">Uncharacterized protein</fullName>
    </submittedName>
</protein>
<evidence type="ECO:0000313" key="2">
    <source>
        <dbReference type="Proteomes" id="UP000887575"/>
    </source>
</evidence>
<organism evidence="2 3">
    <name type="scientific">Mesorhabditis belari</name>
    <dbReference type="NCBI Taxonomy" id="2138241"/>
    <lineage>
        <taxon>Eukaryota</taxon>
        <taxon>Metazoa</taxon>
        <taxon>Ecdysozoa</taxon>
        <taxon>Nematoda</taxon>
        <taxon>Chromadorea</taxon>
        <taxon>Rhabditida</taxon>
        <taxon>Rhabditina</taxon>
        <taxon>Rhabditomorpha</taxon>
        <taxon>Rhabditoidea</taxon>
        <taxon>Rhabditidae</taxon>
        <taxon>Mesorhabditinae</taxon>
        <taxon>Mesorhabditis</taxon>
    </lineage>
</organism>
<keyword evidence="2" id="KW-1185">Reference proteome</keyword>
<feature type="compositionally biased region" description="Basic and acidic residues" evidence="1">
    <location>
        <begin position="78"/>
        <end position="119"/>
    </location>
</feature>
<dbReference type="Proteomes" id="UP000887575">
    <property type="component" value="Unassembled WGS sequence"/>
</dbReference>
<accession>A0AAF3EMI1</accession>
<reference evidence="3" key="1">
    <citation type="submission" date="2024-02" db="UniProtKB">
        <authorList>
            <consortium name="WormBaseParasite"/>
        </authorList>
    </citation>
    <scope>IDENTIFICATION</scope>
</reference>